<sequence length="257" mass="29529">MSRKILLLFLFPLFLWSQSDSIFNGKIVSESDFLDEIHIINVSEGTGVVSERGGYFKIKAKVNDTLMFSAVYLKGYQRVVVASDFTKDLVFIPMEAHINQLSEVTLTKYRNINAEALGIVPKGQRRYTPAERKLVTAGDFKWYSPLLIPVGGMDVDGLINAISGRTKMLKKELEVERKERLQEKTSDIFQKEYIINTLKIPEDYVEGFLFYVVEDPRYVNVMKGDNKTMATFILSQLASEYIELKELNKKEKKDEKK</sequence>
<dbReference type="Proteomes" id="UP001589607">
    <property type="component" value="Unassembled WGS sequence"/>
</dbReference>
<keyword evidence="2" id="KW-1185">Reference proteome</keyword>
<organism evidence="1 2">
    <name type="scientific">Flavobacterium jumunjinense</name>
    <dbReference type="NCBI Taxonomy" id="998845"/>
    <lineage>
        <taxon>Bacteria</taxon>
        <taxon>Pseudomonadati</taxon>
        <taxon>Bacteroidota</taxon>
        <taxon>Flavobacteriia</taxon>
        <taxon>Flavobacteriales</taxon>
        <taxon>Flavobacteriaceae</taxon>
        <taxon>Flavobacterium</taxon>
    </lineage>
</organism>
<evidence type="ECO:0000313" key="2">
    <source>
        <dbReference type="Proteomes" id="UP001589607"/>
    </source>
</evidence>
<reference evidence="1 2" key="1">
    <citation type="submission" date="2024-09" db="EMBL/GenBank/DDBJ databases">
        <authorList>
            <person name="Sun Q."/>
            <person name="Mori K."/>
        </authorList>
    </citation>
    <scope>NUCLEOTIDE SEQUENCE [LARGE SCALE GENOMIC DNA]</scope>
    <source>
        <strain evidence="1 2">CECT 7955</strain>
    </source>
</reference>
<gene>
    <name evidence="1" type="ORF">ACFFVF_19160</name>
</gene>
<protein>
    <recommendedName>
        <fullName evidence="3">CarboxypepD_reg-like domain-containing protein</fullName>
    </recommendedName>
</protein>
<comment type="caution">
    <text evidence="1">The sequence shown here is derived from an EMBL/GenBank/DDBJ whole genome shotgun (WGS) entry which is preliminary data.</text>
</comment>
<accession>A0ABV5GTC0</accession>
<evidence type="ECO:0000313" key="1">
    <source>
        <dbReference type="EMBL" id="MFB9098632.1"/>
    </source>
</evidence>
<name>A0ABV5GTC0_9FLAO</name>
<proteinExistence type="predicted"/>
<dbReference type="RefSeq" id="WP_236458701.1">
    <property type="nucleotide sequence ID" value="NZ_CBCSGE010000001.1"/>
</dbReference>
<dbReference type="EMBL" id="JBHMEY010000094">
    <property type="protein sequence ID" value="MFB9098632.1"/>
    <property type="molecule type" value="Genomic_DNA"/>
</dbReference>
<evidence type="ECO:0008006" key="3">
    <source>
        <dbReference type="Google" id="ProtNLM"/>
    </source>
</evidence>